<keyword evidence="3" id="KW-1185">Reference proteome</keyword>
<dbReference type="OrthoDB" id="9794709at2"/>
<organism evidence="2 3">
    <name type="scientific">Desulfurella amilsii</name>
    <dbReference type="NCBI Taxonomy" id="1562698"/>
    <lineage>
        <taxon>Bacteria</taxon>
        <taxon>Pseudomonadati</taxon>
        <taxon>Campylobacterota</taxon>
        <taxon>Desulfurellia</taxon>
        <taxon>Desulfurellales</taxon>
        <taxon>Desulfurellaceae</taxon>
        <taxon>Desulfurella</taxon>
    </lineage>
</organism>
<feature type="transmembrane region" description="Helical" evidence="1">
    <location>
        <begin position="73"/>
        <end position="93"/>
    </location>
</feature>
<evidence type="ECO:0000313" key="2">
    <source>
        <dbReference type="EMBL" id="OSS42969.1"/>
    </source>
</evidence>
<comment type="caution">
    <text evidence="2">The sequence shown here is derived from an EMBL/GenBank/DDBJ whole genome shotgun (WGS) entry which is preliminary data.</text>
</comment>
<evidence type="ECO:0000313" key="3">
    <source>
        <dbReference type="Proteomes" id="UP000194141"/>
    </source>
</evidence>
<keyword evidence="1" id="KW-0812">Transmembrane</keyword>
<dbReference type="RefSeq" id="WP_086032900.1">
    <property type="nucleotide sequence ID" value="NZ_MDSU01000001.1"/>
</dbReference>
<dbReference type="InterPro" id="IPR007136">
    <property type="entry name" value="DUF347"/>
</dbReference>
<evidence type="ECO:0000256" key="1">
    <source>
        <dbReference type="SAM" id="Phobius"/>
    </source>
</evidence>
<accession>A0A1X4XZJ7</accession>
<gene>
    <name evidence="2" type="ORF">DESAMIL20_77</name>
</gene>
<feature type="transmembrane region" description="Helical" evidence="1">
    <location>
        <begin position="44"/>
        <end position="61"/>
    </location>
</feature>
<feature type="transmembrane region" description="Helical" evidence="1">
    <location>
        <begin position="164"/>
        <end position="186"/>
    </location>
</feature>
<keyword evidence="1" id="KW-0472">Membrane</keyword>
<feature type="transmembrane region" description="Helical" evidence="1">
    <location>
        <begin position="138"/>
        <end position="158"/>
    </location>
</feature>
<protein>
    <submittedName>
        <fullName evidence="2">INTEGRAL MEMBRANE PROTEIN (Rhomboid family)</fullName>
    </submittedName>
</protein>
<dbReference type="Pfam" id="PF03988">
    <property type="entry name" value="DUF347"/>
    <property type="match status" value="4"/>
</dbReference>
<dbReference type="EMBL" id="MDSU01000001">
    <property type="protein sequence ID" value="OSS42969.1"/>
    <property type="molecule type" value="Genomic_DNA"/>
</dbReference>
<dbReference type="STRING" id="1562698.DESAMIL20_77"/>
<proteinExistence type="predicted"/>
<dbReference type="AlphaFoldDB" id="A0A1X4XZJ7"/>
<dbReference type="Proteomes" id="UP000194141">
    <property type="component" value="Unassembled WGS sequence"/>
</dbReference>
<feature type="transmembrane region" description="Helical" evidence="1">
    <location>
        <begin position="193"/>
        <end position="210"/>
    </location>
</feature>
<name>A0A1X4XZJ7_9BACT</name>
<sequence>MQNTDSVEIFNKVAEVGLVFWLTKIVATTLGETFGDFLSMTLNLGYSITLLLTAVFLMITLSAQLSSKKYVPLYFWLAIVGTTTVGTEISDLLDRTLHLGYPLGSLILTTGLFLTLFAWFKKFNDLSIYPMTDKTKELLFWIAVLFSNSLGTAFGDFLSDSLGLGYLGATFITTGVILAVVILHHFSNVNKIALFWVAFVFTRPFGATFGDLLTKPLSMHGFGLGTLNASAVELAIIAGLIFFAHLNLKSNQKLSYQKINRVN</sequence>
<feature type="transmembrane region" description="Helical" evidence="1">
    <location>
        <begin position="230"/>
        <end position="248"/>
    </location>
</feature>
<feature type="transmembrane region" description="Helical" evidence="1">
    <location>
        <begin position="99"/>
        <end position="118"/>
    </location>
</feature>
<keyword evidence="1" id="KW-1133">Transmembrane helix</keyword>
<reference evidence="2 3" key="1">
    <citation type="journal article" date="2017" name="Front. Microbiol.">
        <title>Genome Sequence of Desulfurella amilsii Strain TR1 and Comparative Genomics of Desulfurellaceae Family.</title>
        <authorList>
            <person name="Florentino A.P."/>
            <person name="Stams A.J."/>
            <person name="Sanchez-Andrea I."/>
        </authorList>
    </citation>
    <scope>NUCLEOTIDE SEQUENCE [LARGE SCALE GENOMIC DNA]</scope>
    <source>
        <strain evidence="2 3">TR1</strain>
    </source>
</reference>